<sequence>MTVLQHAFSCDDLGPFKKFPLRGVKQVLN</sequence>
<name>A0A0A9A2X0_ARUDO</name>
<organism evidence="1">
    <name type="scientific">Arundo donax</name>
    <name type="common">Giant reed</name>
    <name type="synonym">Donax arundinaceus</name>
    <dbReference type="NCBI Taxonomy" id="35708"/>
    <lineage>
        <taxon>Eukaryota</taxon>
        <taxon>Viridiplantae</taxon>
        <taxon>Streptophyta</taxon>
        <taxon>Embryophyta</taxon>
        <taxon>Tracheophyta</taxon>
        <taxon>Spermatophyta</taxon>
        <taxon>Magnoliopsida</taxon>
        <taxon>Liliopsida</taxon>
        <taxon>Poales</taxon>
        <taxon>Poaceae</taxon>
        <taxon>PACMAD clade</taxon>
        <taxon>Arundinoideae</taxon>
        <taxon>Arundineae</taxon>
        <taxon>Arundo</taxon>
    </lineage>
</organism>
<reference evidence="1" key="2">
    <citation type="journal article" date="2015" name="Data Brief">
        <title>Shoot transcriptome of the giant reed, Arundo donax.</title>
        <authorList>
            <person name="Barrero R.A."/>
            <person name="Guerrero F.D."/>
            <person name="Moolhuijzen P."/>
            <person name="Goolsby J.A."/>
            <person name="Tidwell J."/>
            <person name="Bellgard S.E."/>
            <person name="Bellgard M.I."/>
        </authorList>
    </citation>
    <scope>NUCLEOTIDE SEQUENCE</scope>
    <source>
        <tissue evidence="1">Shoot tissue taken approximately 20 cm above the soil surface</tissue>
    </source>
</reference>
<proteinExistence type="predicted"/>
<accession>A0A0A9A2X0</accession>
<protein>
    <submittedName>
        <fullName evidence="1">Uncharacterized protein</fullName>
    </submittedName>
</protein>
<evidence type="ECO:0000313" key="1">
    <source>
        <dbReference type="EMBL" id="JAD45984.1"/>
    </source>
</evidence>
<dbReference type="EMBL" id="GBRH01251911">
    <property type="protein sequence ID" value="JAD45984.1"/>
    <property type="molecule type" value="Transcribed_RNA"/>
</dbReference>
<dbReference type="AlphaFoldDB" id="A0A0A9A2X0"/>
<reference evidence="1" key="1">
    <citation type="submission" date="2014-09" db="EMBL/GenBank/DDBJ databases">
        <authorList>
            <person name="Magalhaes I.L.F."/>
            <person name="Oliveira U."/>
            <person name="Santos F.R."/>
            <person name="Vidigal T.H.D.A."/>
            <person name="Brescovit A.D."/>
            <person name="Santos A.J."/>
        </authorList>
    </citation>
    <scope>NUCLEOTIDE SEQUENCE</scope>
    <source>
        <tissue evidence="1">Shoot tissue taken approximately 20 cm above the soil surface</tissue>
    </source>
</reference>